<name>A0ABW0JLN0_9GAMM</name>
<protein>
    <submittedName>
        <fullName evidence="1">Uncharacterized protein</fullName>
    </submittedName>
</protein>
<dbReference type="EMBL" id="JBHSMK010000005">
    <property type="protein sequence ID" value="MFC5436741.1"/>
    <property type="molecule type" value="Genomic_DNA"/>
</dbReference>
<reference evidence="2" key="1">
    <citation type="journal article" date="2019" name="Int. J. Syst. Evol. Microbiol.">
        <title>The Global Catalogue of Microorganisms (GCM) 10K type strain sequencing project: providing services to taxonomists for standard genome sequencing and annotation.</title>
        <authorList>
            <consortium name="The Broad Institute Genomics Platform"/>
            <consortium name="The Broad Institute Genome Sequencing Center for Infectious Disease"/>
            <person name="Wu L."/>
            <person name="Ma J."/>
        </authorList>
    </citation>
    <scope>NUCLEOTIDE SEQUENCE [LARGE SCALE GENOMIC DNA]</scope>
    <source>
        <strain evidence="2">JCM 17130</strain>
    </source>
</reference>
<proteinExistence type="predicted"/>
<dbReference type="Proteomes" id="UP001596013">
    <property type="component" value="Unassembled WGS sequence"/>
</dbReference>
<gene>
    <name evidence="1" type="ORF">ACFPME_09260</name>
</gene>
<accession>A0ABW0JLN0</accession>
<evidence type="ECO:0000313" key="1">
    <source>
        <dbReference type="EMBL" id="MFC5436741.1"/>
    </source>
</evidence>
<sequence>MLNVAMIRGSIDKPAVISALHACKESLVSCEQYVQKVTDGINSIAKTITASGIPRDNGGRGLNPFPQVPSLDLECGNFLGQVNRVIKLVCELPLQFLPLSRKDSNFEHLARRLRGEYSAGHALIDFVEANAAGVRYLIDLRNFHEHPGKTKTIIRNFHVLPEGSVGPPYWHLQGEKSSEPRAIAWEMPAVVEFMRDMAEAMFIHLLMCRLETNLPFFVEQVPETEINASLPIRYRLSIDFSRLQAAAADDNV</sequence>
<comment type="caution">
    <text evidence="1">The sequence shown here is derived from an EMBL/GenBank/DDBJ whole genome shotgun (WGS) entry which is preliminary data.</text>
</comment>
<organism evidence="1 2">
    <name type="scientific">Rhodanobacter umsongensis</name>
    <dbReference type="NCBI Taxonomy" id="633153"/>
    <lineage>
        <taxon>Bacteria</taxon>
        <taxon>Pseudomonadati</taxon>
        <taxon>Pseudomonadota</taxon>
        <taxon>Gammaproteobacteria</taxon>
        <taxon>Lysobacterales</taxon>
        <taxon>Rhodanobacteraceae</taxon>
        <taxon>Rhodanobacter</taxon>
    </lineage>
</organism>
<dbReference type="RefSeq" id="WP_377304451.1">
    <property type="nucleotide sequence ID" value="NZ_JBHSMK010000005.1"/>
</dbReference>
<evidence type="ECO:0000313" key="2">
    <source>
        <dbReference type="Proteomes" id="UP001596013"/>
    </source>
</evidence>
<keyword evidence="2" id="KW-1185">Reference proteome</keyword>